<protein>
    <recommendedName>
        <fullName evidence="4">Lipoprotein</fullName>
    </recommendedName>
</protein>
<comment type="caution">
    <text evidence="2">The sequence shown here is derived from an EMBL/GenBank/DDBJ whole genome shotgun (WGS) entry which is preliminary data.</text>
</comment>
<dbReference type="EMBL" id="SUYC01000014">
    <property type="protein sequence ID" value="MBE6271615.1"/>
    <property type="molecule type" value="Genomic_DNA"/>
</dbReference>
<feature type="signal peptide" evidence="1">
    <location>
        <begin position="1"/>
        <end position="18"/>
    </location>
</feature>
<evidence type="ECO:0008006" key="4">
    <source>
        <dbReference type="Google" id="ProtNLM"/>
    </source>
</evidence>
<keyword evidence="1" id="KW-0732">Signal</keyword>
<dbReference type="AlphaFoldDB" id="A0A9D5P1N1"/>
<name>A0A9D5P1N1_XYLRU</name>
<gene>
    <name evidence="2" type="ORF">E7101_11805</name>
</gene>
<dbReference type="PROSITE" id="PS51257">
    <property type="entry name" value="PROKAR_LIPOPROTEIN"/>
    <property type="match status" value="1"/>
</dbReference>
<sequence>MKNYLALFVMAAMLPLFYSCDEQDNPVTPETPVVPETPSDNKDERINEVIPEEIRSKMEENMPIYDGVNPPNVEGIYLISPAVIAYDSYEGVVDRNLRDDIYIKFANQDAEKKTIDFLLKEGDYHDSEGDGVFISGEGNNFTIYFNTSGTDADIKIKTATVVSGTKTENGIKDLCMGAVMIEKGDDPNNLLVEVGRYRVVKDKDGLCEIAEWPASTRKMLNSYSQATKSSFWLFRTIK</sequence>
<dbReference type="Proteomes" id="UP000806522">
    <property type="component" value="Unassembled WGS sequence"/>
</dbReference>
<organism evidence="2 3">
    <name type="scientific">Xylanibacter ruminicola</name>
    <name type="common">Prevotella ruminicola</name>
    <dbReference type="NCBI Taxonomy" id="839"/>
    <lineage>
        <taxon>Bacteria</taxon>
        <taxon>Pseudomonadati</taxon>
        <taxon>Bacteroidota</taxon>
        <taxon>Bacteroidia</taxon>
        <taxon>Bacteroidales</taxon>
        <taxon>Prevotellaceae</taxon>
        <taxon>Xylanibacter</taxon>
    </lineage>
</organism>
<evidence type="ECO:0000313" key="2">
    <source>
        <dbReference type="EMBL" id="MBE6271615.1"/>
    </source>
</evidence>
<evidence type="ECO:0000256" key="1">
    <source>
        <dbReference type="SAM" id="SignalP"/>
    </source>
</evidence>
<feature type="chain" id="PRO_5039502428" description="Lipoprotein" evidence="1">
    <location>
        <begin position="19"/>
        <end position="238"/>
    </location>
</feature>
<evidence type="ECO:0000313" key="3">
    <source>
        <dbReference type="Proteomes" id="UP000806522"/>
    </source>
</evidence>
<reference evidence="2" key="1">
    <citation type="submission" date="2019-04" db="EMBL/GenBank/DDBJ databases">
        <title>Evolution of Biomass-Degrading Anaerobic Consortia Revealed by Metagenomics.</title>
        <authorList>
            <person name="Peng X."/>
        </authorList>
    </citation>
    <scope>NUCLEOTIDE SEQUENCE</scope>
    <source>
        <strain evidence="2">SIG140</strain>
    </source>
</reference>
<proteinExistence type="predicted"/>
<accession>A0A9D5P1N1</accession>